<reference evidence="2 3" key="1">
    <citation type="submission" date="2017-05" db="EMBL/GenBank/DDBJ databases">
        <title>Genome of assembly of the Bengalese finch, Lonchura striata domestica.</title>
        <authorList>
            <person name="Colquitt B.M."/>
            <person name="Brainard M.S."/>
        </authorList>
    </citation>
    <scope>NUCLEOTIDE SEQUENCE [LARGE SCALE GENOMIC DNA]</scope>
    <source>
        <strain evidence="2">White83orange57</strain>
    </source>
</reference>
<proteinExistence type="predicted"/>
<organism evidence="2 3">
    <name type="scientific">Lonchura striata</name>
    <name type="common">white-rumped munia</name>
    <dbReference type="NCBI Taxonomy" id="40157"/>
    <lineage>
        <taxon>Eukaryota</taxon>
        <taxon>Metazoa</taxon>
        <taxon>Chordata</taxon>
        <taxon>Craniata</taxon>
        <taxon>Vertebrata</taxon>
        <taxon>Euteleostomi</taxon>
        <taxon>Archelosauria</taxon>
        <taxon>Archosauria</taxon>
        <taxon>Dinosauria</taxon>
        <taxon>Saurischia</taxon>
        <taxon>Theropoda</taxon>
        <taxon>Coelurosauria</taxon>
        <taxon>Aves</taxon>
        <taxon>Neognathae</taxon>
        <taxon>Neoaves</taxon>
        <taxon>Telluraves</taxon>
        <taxon>Australaves</taxon>
        <taxon>Passeriformes</taxon>
        <taxon>Passeroidea</taxon>
        <taxon>Estrildidae</taxon>
        <taxon>Estrildinae</taxon>
        <taxon>Lonchura</taxon>
    </lineage>
</organism>
<name>A0A218VDM7_9PASE</name>
<comment type="caution">
    <text evidence="2">The sequence shown here is derived from an EMBL/GenBank/DDBJ whole genome shotgun (WGS) entry which is preliminary data.</text>
</comment>
<evidence type="ECO:0000313" key="3">
    <source>
        <dbReference type="Proteomes" id="UP000197619"/>
    </source>
</evidence>
<accession>A0A218VDM7</accession>
<feature type="region of interest" description="Disordered" evidence="1">
    <location>
        <begin position="1"/>
        <end position="33"/>
    </location>
</feature>
<feature type="compositionally biased region" description="Polar residues" evidence="1">
    <location>
        <begin position="9"/>
        <end position="22"/>
    </location>
</feature>
<evidence type="ECO:0000256" key="1">
    <source>
        <dbReference type="SAM" id="MobiDB-lite"/>
    </source>
</evidence>
<dbReference type="Proteomes" id="UP000197619">
    <property type="component" value="Unassembled WGS sequence"/>
</dbReference>
<protein>
    <submittedName>
        <fullName evidence="2">Uncharacterized protein</fullName>
    </submittedName>
</protein>
<gene>
    <name evidence="2" type="ORF">RLOC_00005311</name>
</gene>
<keyword evidence="3" id="KW-1185">Reference proteome</keyword>
<dbReference type="EMBL" id="MUZQ01000006">
    <property type="protein sequence ID" value="OWK64063.1"/>
    <property type="molecule type" value="Genomic_DNA"/>
</dbReference>
<evidence type="ECO:0000313" key="2">
    <source>
        <dbReference type="EMBL" id="OWK64063.1"/>
    </source>
</evidence>
<sequence>MAESDPDSDSNQPSTNDNQAQEGNGPVGASPEQAIELIRGMEHLSYEERLKELGSSSLDKRRLQGDIIVAFQYLKGMYTKDGEGLFTRQNLDNMLISSSSAFPFSSLKNTGKICCLIGKIATVHTQKSQGPAVYVTARDRRGEKAELVEEASQ</sequence>
<dbReference type="AlphaFoldDB" id="A0A218VDM7"/>